<keyword evidence="1" id="KW-0472">Membrane</keyword>
<proteinExistence type="predicted"/>
<feature type="transmembrane region" description="Helical" evidence="1">
    <location>
        <begin position="154"/>
        <end position="173"/>
    </location>
</feature>
<sequence>MTTRAALRVEEMLRSIRERLTLGEVSGSLGDLGLFLPLFLGMHRLGKIAAVPALFWAGAFNVVTGVIWDLPMCVQPMKTIAAAAITGELTAIEVNLAGMLVSGIISILAATRTLHVASQLLPAPLVRGIQLGFGLRLVASATAMVLPANAGWDALYAGKGLGLSAVVFALALLQSDRVPAALILSLVGLALAASRAVELGLELPFTPGMPFNLALAGASWVDVGHALWKGALPQLPLTVLNSVIAVCQLAHDLKPAVPITNEGVAYSVGMLNLVGCPFGAMPMCHGAGGLAGQWRFGARFATSVKVLGTGKMLVAVLGGGSFVKLLDFFPTPLLGAMLVFSGIELATAGLRGTYAVPTGASVTDVRAARDAAFLCLGTAGFVVGMGTGIGALAGVTIVGVQRLRDLAEQRASAWKPMQAFASPRGDEPQSAGALTTVAVEDATSTRGHVSRL</sequence>
<dbReference type="AlphaFoldDB" id="A0A8J5XDJ4"/>
<evidence type="ECO:0000313" key="2">
    <source>
        <dbReference type="EMBL" id="KAG8464808.1"/>
    </source>
</evidence>
<evidence type="ECO:0000256" key="1">
    <source>
        <dbReference type="SAM" id="Phobius"/>
    </source>
</evidence>
<dbReference type="OrthoDB" id="5402974at2759"/>
<feature type="transmembrane region" description="Helical" evidence="1">
    <location>
        <begin position="333"/>
        <end position="351"/>
    </location>
</feature>
<keyword evidence="1" id="KW-1133">Transmembrane helix</keyword>
<dbReference type="GO" id="GO:0015098">
    <property type="term" value="F:molybdate ion transmembrane transporter activity"/>
    <property type="evidence" value="ECO:0007669"/>
    <property type="project" value="InterPro"/>
</dbReference>
<dbReference type="InterPro" id="IPR031563">
    <property type="entry name" value="MOT1/MOT2"/>
</dbReference>
<keyword evidence="3" id="KW-1185">Reference proteome</keyword>
<accession>A0A8J5XDJ4</accession>
<feature type="transmembrane region" description="Helical" evidence="1">
    <location>
        <begin position="371"/>
        <end position="400"/>
    </location>
</feature>
<dbReference type="Proteomes" id="UP000751190">
    <property type="component" value="Unassembled WGS sequence"/>
</dbReference>
<keyword evidence="1" id="KW-0812">Transmembrane</keyword>
<feature type="transmembrane region" description="Helical" evidence="1">
    <location>
        <begin position="20"/>
        <end position="41"/>
    </location>
</feature>
<feature type="transmembrane region" description="Helical" evidence="1">
    <location>
        <begin position="48"/>
        <end position="68"/>
    </location>
</feature>
<protein>
    <recommendedName>
        <fullName evidence="4">Sulfate transporter</fullName>
    </recommendedName>
</protein>
<dbReference type="PANTHER" id="PTHR31970">
    <property type="match status" value="1"/>
</dbReference>
<dbReference type="OMA" id="GSMPVCH"/>
<dbReference type="Pfam" id="PF16983">
    <property type="entry name" value="MFS_MOT1"/>
    <property type="match status" value="2"/>
</dbReference>
<organism evidence="2 3">
    <name type="scientific">Diacronema lutheri</name>
    <name type="common">Unicellular marine alga</name>
    <name type="synonym">Monochrysis lutheri</name>
    <dbReference type="NCBI Taxonomy" id="2081491"/>
    <lineage>
        <taxon>Eukaryota</taxon>
        <taxon>Haptista</taxon>
        <taxon>Haptophyta</taxon>
        <taxon>Pavlovophyceae</taxon>
        <taxon>Pavlovales</taxon>
        <taxon>Pavlovaceae</taxon>
        <taxon>Diacronema</taxon>
    </lineage>
</organism>
<feature type="transmembrane region" description="Helical" evidence="1">
    <location>
        <begin position="80"/>
        <end position="110"/>
    </location>
</feature>
<comment type="caution">
    <text evidence="2">The sequence shown here is derived from an EMBL/GenBank/DDBJ whole genome shotgun (WGS) entry which is preliminary data.</text>
</comment>
<gene>
    <name evidence="2" type="ORF">KFE25_010176</name>
</gene>
<name>A0A8J5XDJ4_DIALT</name>
<dbReference type="EMBL" id="JAGTXO010000012">
    <property type="protein sequence ID" value="KAG8464808.1"/>
    <property type="molecule type" value="Genomic_DNA"/>
</dbReference>
<dbReference type="PANTHER" id="PTHR31970:SF9">
    <property type="entry name" value="MOLYBDATE TRANSPORTER 2"/>
    <property type="match status" value="1"/>
</dbReference>
<evidence type="ECO:0000313" key="3">
    <source>
        <dbReference type="Proteomes" id="UP000751190"/>
    </source>
</evidence>
<reference evidence="2" key="1">
    <citation type="submission" date="2021-05" db="EMBL/GenBank/DDBJ databases">
        <title>The genome of the haptophyte Pavlova lutheri (Diacronema luteri, Pavlovales) - a model for lipid biosynthesis in eukaryotic algae.</title>
        <authorList>
            <person name="Hulatt C.J."/>
            <person name="Posewitz M.C."/>
        </authorList>
    </citation>
    <scope>NUCLEOTIDE SEQUENCE</scope>
    <source>
        <strain evidence="2">NIVA-4/92</strain>
    </source>
</reference>
<evidence type="ECO:0008006" key="4">
    <source>
        <dbReference type="Google" id="ProtNLM"/>
    </source>
</evidence>
<feature type="transmembrane region" description="Helical" evidence="1">
    <location>
        <begin position="180"/>
        <end position="197"/>
    </location>
</feature>